<feature type="compositionally biased region" description="Basic and acidic residues" evidence="1">
    <location>
        <begin position="487"/>
        <end position="496"/>
    </location>
</feature>
<evidence type="ECO:0000313" key="5">
    <source>
        <dbReference type="Proteomes" id="UP000001292"/>
    </source>
</evidence>
<gene>
    <name evidence="4" type="primary">Dsec\GM22128</name>
    <name evidence="4" type="ORF">Dsec_GM22128</name>
</gene>
<evidence type="ECO:0000313" key="4">
    <source>
        <dbReference type="EMBL" id="EDW44383.1"/>
    </source>
</evidence>
<feature type="signal peptide" evidence="2">
    <location>
        <begin position="1"/>
        <end position="27"/>
    </location>
</feature>
<protein>
    <submittedName>
        <fullName evidence="4">GM22128</fullName>
    </submittedName>
</protein>
<dbReference type="KEGG" id="dse:6616469"/>
<dbReference type="HOGENOM" id="CLU_473507_0_0_1"/>
<organism evidence="5">
    <name type="scientific">Drosophila sechellia</name>
    <name type="common">Fruit fly</name>
    <dbReference type="NCBI Taxonomy" id="7238"/>
    <lineage>
        <taxon>Eukaryota</taxon>
        <taxon>Metazoa</taxon>
        <taxon>Ecdysozoa</taxon>
        <taxon>Arthropoda</taxon>
        <taxon>Hexapoda</taxon>
        <taxon>Insecta</taxon>
        <taxon>Pterygota</taxon>
        <taxon>Neoptera</taxon>
        <taxon>Endopterygota</taxon>
        <taxon>Diptera</taxon>
        <taxon>Brachycera</taxon>
        <taxon>Muscomorpha</taxon>
        <taxon>Ephydroidea</taxon>
        <taxon>Drosophilidae</taxon>
        <taxon>Drosophila</taxon>
        <taxon>Sophophora</taxon>
    </lineage>
</organism>
<feature type="domain" description="Kazal-like" evidence="3">
    <location>
        <begin position="535"/>
        <end position="583"/>
    </location>
</feature>
<name>B4IAS0_DROSE</name>
<sequence>MTQCPLKLAPILKALVLIVVLFDQVQCGENDKRQVRIRQFLSEPQPLAQHHFNHNRPPGPGLLPRIRSRSDNLAMLSGGPNKFLRSPQPATAQHIMRREQFGNFPPNDQLRRYQFDQSHQGRFAHVKDAPVLDVGKNQFPPQYVSEQYIQNFKSSPRFNGNVIMKDHKPVYAPIQQHAIPVQASQYLHYPKLFGQQGSPSFSVVPSQQTLLQNSQFPQDPNSYSVYEDTDIPAKQDINQAVNFRQAVPPAKESREAQDYLQFMSTNEYFLPKRDPDFKKLDAERDQQKLLHQYPQQYSQQQQQQQLYQQQQQQHQQQQQQHQQPQQPQHQQPQQHQPQHHQELQQHVPYKTAGLDNSVSSSYNEPIQVSDLFYQQDPAPANSAVVRGSYQAGQDVFVVKSDGNKAVKHVVSTPMAVQTTTQSPSKSQHFAKSHKSFTPEPLRFEFTEQDAIRGSMKYTQAPQANQYYYETVAQAPREPAKSPAPKIELSKPIKEYTDDPEDSADTESGKQQEVPKVPTVTSSATPDDPKDTESYCEKICANVYDENDEIICGSDGYMYTGETQLQCYSSCLNISVTIKSKGSCS</sequence>
<dbReference type="Proteomes" id="UP000001292">
    <property type="component" value="Unassembled WGS sequence"/>
</dbReference>
<dbReference type="CDD" id="cd00104">
    <property type="entry name" value="KAZAL_FS"/>
    <property type="match status" value="1"/>
</dbReference>
<dbReference type="STRING" id="7238.B4IAS0"/>
<dbReference type="Pfam" id="PF07648">
    <property type="entry name" value="Kazal_2"/>
    <property type="match status" value="1"/>
</dbReference>
<dbReference type="AlphaFoldDB" id="B4IAS0"/>
<dbReference type="Gene3D" id="3.30.60.30">
    <property type="match status" value="1"/>
</dbReference>
<dbReference type="EMBL" id="CH480826">
    <property type="protein sequence ID" value="EDW44383.1"/>
    <property type="molecule type" value="Genomic_DNA"/>
</dbReference>
<dbReference type="PhylomeDB" id="B4IAS0"/>
<dbReference type="InterPro" id="IPR036058">
    <property type="entry name" value="Kazal_dom_sf"/>
</dbReference>
<accession>B4IAS0</accession>
<dbReference type="InterPro" id="IPR002350">
    <property type="entry name" value="Kazal_dom"/>
</dbReference>
<feature type="compositionally biased region" description="Polar residues" evidence="1">
    <location>
        <begin position="415"/>
        <end position="427"/>
    </location>
</feature>
<proteinExistence type="predicted"/>
<feature type="region of interest" description="Disordered" evidence="1">
    <location>
        <begin position="474"/>
        <end position="531"/>
    </location>
</feature>
<feature type="region of interest" description="Disordered" evidence="1">
    <location>
        <begin position="415"/>
        <end position="435"/>
    </location>
</feature>
<dbReference type="OMA" id="LECYSSC"/>
<evidence type="ECO:0000256" key="2">
    <source>
        <dbReference type="SAM" id="SignalP"/>
    </source>
</evidence>
<reference evidence="4 5" key="1">
    <citation type="journal article" date="2007" name="Nature">
        <title>Evolution of genes and genomes on the Drosophila phylogeny.</title>
        <authorList>
            <consortium name="Drosophila 12 Genomes Consortium"/>
            <person name="Clark A.G."/>
            <person name="Eisen M.B."/>
            <person name="Smith D.R."/>
            <person name="Bergman C.M."/>
            <person name="Oliver B."/>
            <person name="Markow T.A."/>
            <person name="Kaufman T.C."/>
            <person name="Kellis M."/>
            <person name="Gelbart W."/>
            <person name="Iyer V.N."/>
            <person name="Pollard D.A."/>
            <person name="Sackton T.B."/>
            <person name="Larracuente A.M."/>
            <person name="Singh N.D."/>
            <person name="Abad J.P."/>
            <person name="Abt D.N."/>
            <person name="Adryan B."/>
            <person name="Aguade M."/>
            <person name="Akashi H."/>
            <person name="Anderson W.W."/>
            <person name="Aquadro C.F."/>
            <person name="Ardell D.H."/>
            <person name="Arguello R."/>
            <person name="Artieri C.G."/>
            <person name="Barbash D.A."/>
            <person name="Barker D."/>
            <person name="Barsanti P."/>
            <person name="Batterham P."/>
            <person name="Batzoglou S."/>
            <person name="Begun D."/>
            <person name="Bhutkar A."/>
            <person name="Blanco E."/>
            <person name="Bosak S.A."/>
            <person name="Bradley R.K."/>
            <person name="Brand A.D."/>
            <person name="Brent M.R."/>
            <person name="Brooks A.N."/>
            <person name="Brown R.H."/>
            <person name="Butlin R.K."/>
            <person name="Caggese C."/>
            <person name="Calvi B.R."/>
            <person name="Bernardo de Carvalho A."/>
            <person name="Caspi A."/>
            <person name="Castrezana S."/>
            <person name="Celniker S.E."/>
            <person name="Chang J.L."/>
            <person name="Chapple C."/>
            <person name="Chatterji S."/>
            <person name="Chinwalla A."/>
            <person name="Civetta A."/>
            <person name="Clifton S.W."/>
            <person name="Comeron J.M."/>
            <person name="Costello J.C."/>
            <person name="Coyne J.A."/>
            <person name="Daub J."/>
            <person name="David R.G."/>
            <person name="Delcher A.L."/>
            <person name="Delehaunty K."/>
            <person name="Do C.B."/>
            <person name="Ebling H."/>
            <person name="Edwards K."/>
            <person name="Eickbush T."/>
            <person name="Evans J.D."/>
            <person name="Filipski A."/>
            <person name="Findeiss S."/>
            <person name="Freyhult E."/>
            <person name="Fulton L."/>
            <person name="Fulton R."/>
            <person name="Garcia A.C."/>
            <person name="Gardiner A."/>
            <person name="Garfield D.A."/>
            <person name="Garvin B.E."/>
            <person name="Gibson G."/>
            <person name="Gilbert D."/>
            <person name="Gnerre S."/>
            <person name="Godfrey J."/>
            <person name="Good R."/>
            <person name="Gotea V."/>
            <person name="Gravely B."/>
            <person name="Greenberg A.J."/>
            <person name="Griffiths-Jones S."/>
            <person name="Gross S."/>
            <person name="Guigo R."/>
            <person name="Gustafson E.A."/>
            <person name="Haerty W."/>
            <person name="Hahn M.W."/>
            <person name="Halligan D.L."/>
            <person name="Halpern A.L."/>
            <person name="Halter G.M."/>
            <person name="Han M.V."/>
            <person name="Heger A."/>
            <person name="Hillier L."/>
            <person name="Hinrichs A.S."/>
            <person name="Holmes I."/>
            <person name="Hoskins R.A."/>
            <person name="Hubisz M.J."/>
            <person name="Hultmark D."/>
            <person name="Huntley M.A."/>
            <person name="Jaffe D.B."/>
            <person name="Jagadeeshan S."/>
            <person name="Jeck W.R."/>
            <person name="Johnson J."/>
            <person name="Jones C.D."/>
            <person name="Jordan W.C."/>
            <person name="Karpen G.H."/>
            <person name="Kataoka E."/>
            <person name="Keightley P.D."/>
            <person name="Kheradpour P."/>
            <person name="Kirkness E.F."/>
            <person name="Koerich L.B."/>
            <person name="Kristiansen K."/>
            <person name="Kudrna D."/>
            <person name="Kulathinal R.J."/>
            <person name="Kumar S."/>
            <person name="Kwok R."/>
            <person name="Lander E."/>
            <person name="Langley C.H."/>
            <person name="Lapoint R."/>
            <person name="Lazzaro B.P."/>
            <person name="Lee S.J."/>
            <person name="Levesque L."/>
            <person name="Li R."/>
            <person name="Lin C.F."/>
            <person name="Lin M.F."/>
            <person name="Lindblad-Toh K."/>
            <person name="Llopart A."/>
            <person name="Long M."/>
            <person name="Low L."/>
            <person name="Lozovsky E."/>
            <person name="Lu J."/>
            <person name="Luo M."/>
            <person name="Machado C.A."/>
            <person name="Makalowski W."/>
            <person name="Marzo M."/>
            <person name="Matsuda M."/>
            <person name="Matzkin L."/>
            <person name="McAllister B."/>
            <person name="McBride C.S."/>
            <person name="McKernan B."/>
            <person name="McKernan K."/>
            <person name="Mendez-Lago M."/>
            <person name="Minx P."/>
            <person name="Mollenhauer M.U."/>
            <person name="Montooth K."/>
            <person name="Mount S.M."/>
            <person name="Mu X."/>
            <person name="Myers E."/>
            <person name="Negre B."/>
            <person name="Newfeld S."/>
            <person name="Nielsen R."/>
            <person name="Noor M.A."/>
            <person name="O'Grady P."/>
            <person name="Pachter L."/>
            <person name="Papaceit M."/>
            <person name="Parisi M.J."/>
            <person name="Parisi M."/>
            <person name="Parts L."/>
            <person name="Pedersen J.S."/>
            <person name="Pesole G."/>
            <person name="Phillippy A.M."/>
            <person name="Ponting C.P."/>
            <person name="Pop M."/>
            <person name="Porcelli D."/>
            <person name="Powell J.R."/>
            <person name="Prohaska S."/>
            <person name="Pruitt K."/>
            <person name="Puig M."/>
            <person name="Quesneville H."/>
            <person name="Ram K.R."/>
            <person name="Rand D."/>
            <person name="Rasmussen M.D."/>
            <person name="Reed L.K."/>
            <person name="Reenan R."/>
            <person name="Reily A."/>
            <person name="Remington K.A."/>
            <person name="Rieger T.T."/>
            <person name="Ritchie M.G."/>
            <person name="Robin C."/>
            <person name="Rogers Y.H."/>
            <person name="Rohde C."/>
            <person name="Rozas J."/>
            <person name="Rubenfield M.J."/>
            <person name="Ruiz A."/>
            <person name="Russo S."/>
            <person name="Salzberg S.L."/>
            <person name="Sanchez-Gracia A."/>
            <person name="Saranga D.J."/>
            <person name="Sato H."/>
            <person name="Schaeffer S.W."/>
            <person name="Schatz M.C."/>
            <person name="Schlenke T."/>
            <person name="Schwartz R."/>
            <person name="Segarra C."/>
            <person name="Singh R.S."/>
            <person name="Sirot L."/>
            <person name="Sirota M."/>
            <person name="Sisneros N.B."/>
            <person name="Smith C.D."/>
            <person name="Smith T.F."/>
            <person name="Spieth J."/>
            <person name="Stage D.E."/>
            <person name="Stark A."/>
            <person name="Stephan W."/>
            <person name="Strausberg R.L."/>
            <person name="Strempel S."/>
            <person name="Sturgill D."/>
            <person name="Sutton G."/>
            <person name="Sutton G.G."/>
            <person name="Tao W."/>
            <person name="Teichmann S."/>
            <person name="Tobari Y.N."/>
            <person name="Tomimura Y."/>
            <person name="Tsolas J.M."/>
            <person name="Valente V.L."/>
            <person name="Venter E."/>
            <person name="Venter J.C."/>
            <person name="Vicario S."/>
            <person name="Vieira F.G."/>
            <person name="Vilella A.J."/>
            <person name="Villasante A."/>
            <person name="Walenz B."/>
            <person name="Wang J."/>
            <person name="Wasserman M."/>
            <person name="Watts T."/>
            <person name="Wilson D."/>
            <person name="Wilson R.K."/>
            <person name="Wing R.A."/>
            <person name="Wolfner M.F."/>
            <person name="Wong A."/>
            <person name="Wong G.K."/>
            <person name="Wu C.I."/>
            <person name="Wu G."/>
            <person name="Yamamoto D."/>
            <person name="Yang H.P."/>
            <person name="Yang S.P."/>
            <person name="Yorke J.A."/>
            <person name="Yoshida K."/>
            <person name="Zdobnov E."/>
            <person name="Zhang P."/>
            <person name="Zhang Y."/>
            <person name="Zimin A.V."/>
            <person name="Baldwin J."/>
            <person name="Abdouelleil A."/>
            <person name="Abdulkadir J."/>
            <person name="Abebe A."/>
            <person name="Abera B."/>
            <person name="Abreu J."/>
            <person name="Acer S.C."/>
            <person name="Aftuck L."/>
            <person name="Alexander A."/>
            <person name="An P."/>
            <person name="Anderson E."/>
            <person name="Anderson S."/>
            <person name="Arachi H."/>
            <person name="Azer M."/>
            <person name="Bachantsang P."/>
            <person name="Barry A."/>
            <person name="Bayul T."/>
            <person name="Berlin A."/>
            <person name="Bessette D."/>
            <person name="Bloom T."/>
            <person name="Blye J."/>
            <person name="Boguslavskiy L."/>
            <person name="Bonnet C."/>
            <person name="Boukhgalter B."/>
            <person name="Bourzgui I."/>
            <person name="Brown A."/>
            <person name="Cahill P."/>
            <person name="Channer S."/>
            <person name="Cheshatsang Y."/>
            <person name="Chuda L."/>
            <person name="Citroen M."/>
            <person name="Collymore A."/>
            <person name="Cooke P."/>
            <person name="Costello M."/>
            <person name="D'Aco K."/>
            <person name="Daza R."/>
            <person name="De Haan G."/>
            <person name="DeGray S."/>
            <person name="DeMaso C."/>
            <person name="Dhargay N."/>
            <person name="Dooley K."/>
            <person name="Dooley E."/>
            <person name="Doricent M."/>
            <person name="Dorje P."/>
            <person name="Dorjee K."/>
            <person name="Dupes A."/>
            <person name="Elong R."/>
            <person name="Falk J."/>
            <person name="Farina A."/>
            <person name="Faro S."/>
            <person name="Ferguson D."/>
            <person name="Fisher S."/>
            <person name="Foley C.D."/>
            <person name="Franke A."/>
            <person name="Friedrich D."/>
            <person name="Gadbois L."/>
            <person name="Gearin G."/>
            <person name="Gearin C.R."/>
            <person name="Giannoukos G."/>
            <person name="Goode T."/>
            <person name="Graham J."/>
            <person name="Grandbois E."/>
            <person name="Grewal S."/>
            <person name="Gyaltsen K."/>
            <person name="Hafez N."/>
            <person name="Hagos B."/>
            <person name="Hall J."/>
            <person name="Henson C."/>
            <person name="Hollinger A."/>
            <person name="Honan T."/>
            <person name="Huard M.D."/>
            <person name="Hughes L."/>
            <person name="Hurhula B."/>
            <person name="Husby M.E."/>
            <person name="Kamat A."/>
            <person name="Kanga B."/>
            <person name="Kashin S."/>
            <person name="Khazanovich D."/>
            <person name="Kisner P."/>
            <person name="Lance K."/>
            <person name="Lara M."/>
            <person name="Lee W."/>
            <person name="Lennon N."/>
            <person name="Letendre F."/>
            <person name="LeVine R."/>
            <person name="Lipovsky A."/>
            <person name="Liu X."/>
            <person name="Liu J."/>
            <person name="Liu S."/>
            <person name="Lokyitsang T."/>
            <person name="Lokyitsang Y."/>
            <person name="Lubonja R."/>
            <person name="Lui A."/>
            <person name="MacDonald P."/>
            <person name="Magnisalis V."/>
            <person name="Maru K."/>
            <person name="Matthews C."/>
            <person name="McCusker W."/>
            <person name="McDonough S."/>
            <person name="Mehta T."/>
            <person name="Meldrim J."/>
            <person name="Meneus L."/>
            <person name="Mihai O."/>
            <person name="Mihalev A."/>
            <person name="Mihova T."/>
            <person name="Mittelman R."/>
            <person name="Mlenga V."/>
            <person name="Montmayeur A."/>
            <person name="Mulrain L."/>
            <person name="Navidi A."/>
            <person name="Naylor J."/>
            <person name="Negash T."/>
            <person name="Nguyen T."/>
            <person name="Nguyen N."/>
            <person name="Nicol R."/>
            <person name="Norbu C."/>
            <person name="Norbu N."/>
            <person name="Novod N."/>
            <person name="O'Neill B."/>
            <person name="Osman S."/>
            <person name="Markiewicz E."/>
            <person name="Oyono O.L."/>
            <person name="Patti C."/>
            <person name="Phunkhang P."/>
            <person name="Pierre F."/>
            <person name="Priest M."/>
            <person name="Raghuraman S."/>
            <person name="Rege F."/>
            <person name="Reyes R."/>
            <person name="Rise C."/>
            <person name="Rogov P."/>
            <person name="Ross K."/>
            <person name="Ryan E."/>
            <person name="Settipalli S."/>
            <person name="Shea T."/>
            <person name="Sherpa N."/>
            <person name="Shi L."/>
            <person name="Shih D."/>
            <person name="Sparrow T."/>
            <person name="Spaulding J."/>
            <person name="Stalker J."/>
            <person name="Stange-Thomann N."/>
            <person name="Stavropoulos S."/>
            <person name="Stone C."/>
            <person name="Strader C."/>
            <person name="Tesfaye S."/>
            <person name="Thomson T."/>
            <person name="Thoulutsang Y."/>
            <person name="Thoulutsang D."/>
            <person name="Topham K."/>
            <person name="Topping I."/>
            <person name="Tsamla T."/>
            <person name="Vassiliev H."/>
            <person name="Vo A."/>
            <person name="Wangchuk T."/>
            <person name="Wangdi T."/>
            <person name="Weiand M."/>
            <person name="Wilkinson J."/>
            <person name="Wilson A."/>
            <person name="Yadav S."/>
            <person name="Young G."/>
            <person name="Yu Q."/>
            <person name="Zembek L."/>
            <person name="Zhong D."/>
            <person name="Zimmer A."/>
            <person name="Zwirko Z."/>
            <person name="Jaffe D.B."/>
            <person name="Alvarez P."/>
            <person name="Brockman W."/>
            <person name="Butler J."/>
            <person name="Chin C."/>
            <person name="Gnerre S."/>
            <person name="Grabherr M."/>
            <person name="Kleber M."/>
            <person name="Mauceli E."/>
            <person name="MacCallum I."/>
        </authorList>
    </citation>
    <scope>NUCLEOTIDE SEQUENCE [LARGE SCALE GENOMIC DNA]</scope>
    <source>
        <strain evidence="5">Rob3c / Tucson 14021-0248.25</strain>
    </source>
</reference>
<evidence type="ECO:0000256" key="1">
    <source>
        <dbReference type="SAM" id="MobiDB-lite"/>
    </source>
</evidence>
<feature type="chain" id="PRO_5002807016" evidence="2">
    <location>
        <begin position="28"/>
        <end position="584"/>
    </location>
</feature>
<evidence type="ECO:0000259" key="3">
    <source>
        <dbReference type="Pfam" id="PF07648"/>
    </source>
</evidence>
<feature type="compositionally biased region" description="Low complexity" evidence="1">
    <location>
        <begin position="294"/>
        <end position="336"/>
    </location>
</feature>
<dbReference type="OrthoDB" id="8019568at2759"/>
<keyword evidence="5" id="KW-1185">Reference proteome</keyword>
<dbReference type="SUPFAM" id="SSF100895">
    <property type="entry name" value="Kazal-type serine protease inhibitors"/>
    <property type="match status" value="1"/>
</dbReference>
<keyword evidence="2" id="KW-0732">Signal</keyword>
<feature type="region of interest" description="Disordered" evidence="1">
    <location>
        <begin position="294"/>
        <end position="343"/>
    </location>
</feature>